<dbReference type="SUPFAM" id="SSF51735">
    <property type="entry name" value="NAD(P)-binding Rossmann-fold domains"/>
    <property type="match status" value="1"/>
</dbReference>
<feature type="compositionally biased region" description="Polar residues" evidence="1">
    <location>
        <begin position="303"/>
        <end position="314"/>
    </location>
</feature>
<dbReference type="Gene3D" id="3.40.50.720">
    <property type="entry name" value="NAD(P)-binding Rossmann-like Domain"/>
    <property type="match status" value="1"/>
</dbReference>
<name>A0ABP4T3Y8_9ACTN</name>
<evidence type="ECO:0000313" key="3">
    <source>
        <dbReference type="Proteomes" id="UP001500064"/>
    </source>
</evidence>
<dbReference type="PRINTS" id="PR00081">
    <property type="entry name" value="GDHRDH"/>
</dbReference>
<sequence length="335" mass="36459">MSAFRGTIAYMIALVAGATRGTGRGIAVALGAAGATVYCAGRSTREQRSEMNRPETIEETAELVTAAGGTGIPVRCDFLDPAQAQDLAARVGREQGRLDVLVNDVWGGDGLWEWDTPVWKHDLDKGLRLLRLAVDTHIISARHLLPLLIKEPGGLVVEVTDGTWSFNETRYRENVYYDLAKMSVNRMAFAWSNELRPYGGTALAVTPGFLRSEAMLEGFGVTEDNWREAKVDSAWMVSETPAYVGRGVAAVAQDPDRLRWSGRSVSSEDLAVAYGLTDVDGSRPRVWSYITEVRESQAKEPATDQNGVDQNGAGQESADQKGAGQDDGDAWKAYR</sequence>
<reference evidence="3" key="1">
    <citation type="journal article" date="2019" name="Int. J. Syst. Evol. Microbiol.">
        <title>The Global Catalogue of Microorganisms (GCM) 10K type strain sequencing project: providing services to taxonomists for standard genome sequencing and annotation.</title>
        <authorList>
            <consortium name="The Broad Institute Genomics Platform"/>
            <consortium name="The Broad Institute Genome Sequencing Center for Infectious Disease"/>
            <person name="Wu L."/>
            <person name="Ma J."/>
        </authorList>
    </citation>
    <scope>NUCLEOTIDE SEQUENCE [LARGE SCALE GENOMIC DNA]</scope>
    <source>
        <strain evidence="3">JCM 13929</strain>
    </source>
</reference>
<feature type="region of interest" description="Disordered" evidence="1">
    <location>
        <begin position="294"/>
        <end position="335"/>
    </location>
</feature>
<dbReference type="InterPro" id="IPR002347">
    <property type="entry name" value="SDR_fam"/>
</dbReference>
<dbReference type="PANTHER" id="PTHR44147">
    <property type="entry name" value="DEHYDROGENASE/REDUCTASE SDR FAMILY MEMBER 1"/>
    <property type="match status" value="1"/>
</dbReference>
<dbReference type="Proteomes" id="UP001500064">
    <property type="component" value="Unassembled WGS sequence"/>
</dbReference>
<dbReference type="NCBIfam" id="NF006159">
    <property type="entry name" value="PRK08303.1"/>
    <property type="match status" value="1"/>
</dbReference>
<evidence type="ECO:0000256" key="1">
    <source>
        <dbReference type="SAM" id="MobiDB-lite"/>
    </source>
</evidence>
<dbReference type="PANTHER" id="PTHR44147:SF2">
    <property type="entry name" value="DEHYDROGENASE_REDUCTASE SDR FAMILY MEMBER 1"/>
    <property type="match status" value="1"/>
</dbReference>
<gene>
    <name evidence="2" type="ORF">GCM10009733_093210</name>
</gene>
<organism evidence="2 3">
    <name type="scientific">Nonomuraea maheshkhaliensis</name>
    <dbReference type="NCBI Taxonomy" id="419590"/>
    <lineage>
        <taxon>Bacteria</taxon>
        <taxon>Bacillati</taxon>
        <taxon>Actinomycetota</taxon>
        <taxon>Actinomycetes</taxon>
        <taxon>Streptosporangiales</taxon>
        <taxon>Streptosporangiaceae</taxon>
        <taxon>Nonomuraea</taxon>
    </lineage>
</organism>
<keyword evidence="3" id="KW-1185">Reference proteome</keyword>
<dbReference type="Pfam" id="PF00106">
    <property type="entry name" value="adh_short"/>
    <property type="match status" value="1"/>
</dbReference>
<comment type="caution">
    <text evidence="2">The sequence shown here is derived from an EMBL/GenBank/DDBJ whole genome shotgun (WGS) entry which is preliminary data.</text>
</comment>
<dbReference type="InterPro" id="IPR036291">
    <property type="entry name" value="NAD(P)-bd_dom_sf"/>
</dbReference>
<protein>
    <submittedName>
        <fullName evidence="2">SDR family oxidoreductase</fullName>
    </submittedName>
</protein>
<evidence type="ECO:0000313" key="2">
    <source>
        <dbReference type="EMBL" id="GAA1681959.1"/>
    </source>
</evidence>
<dbReference type="EMBL" id="BAAAMU010000127">
    <property type="protein sequence ID" value="GAA1681959.1"/>
    <property type="molecule type" value="Genomic_DNA"/>
</dbReference>
<accession>A0ABP4T3Y8</accession>
<proteinExistence type="predicted"/>